<dbReference type="AlphaFoldDB" id="A0A6N2R2R9"/>
<organism evidence="1">
    <name type="scientific">Anaerostipes caccae</name>
    <dbReference type="NCBI Taxonomy" id="105841"/>
    <lineage>
        <taxon>Bacteria</taxon>
        <taxon>Bacillati</taxon>
        <taxon>Bacillota</taxon>
        <taxon>Clostridia</taxon>
        <taxon>Lachnospirales</taxon>
        <taxon>Lachnospiraceae</taxon>
        <taxon>Anaerostipes</taxon>
    </lineage>
</organism>
<reference evidence="1" key="1">
    <citation type="submission" date="2019-11" db="EMBL/GenBank/DDBJ databases">
        <authorList>
            <person name="Feng L."/>
        </authorList>
    </citation>
    <scope>NUCLEOTIDE SEQUENCE</scope>
    <source>
        <strain evidence="1">AcaccaeLFYP115</strain>
    </source>
</reference>
<name>A0A6N2R2R9_9FIRM</name>
<sequence length="318" mass="36123">MEKLLIYREKILNFLSSHWQVCGPVGKFIGGVFIFYVINSLFGYSKVLNQPFSILILAGICVFLPFSMTFLLCNLIIIIHLSMVSVEIGILYFIILGIYYLLYQRMFPGMRYLLFMTPVFFFFHLPAVVPLYVGSFIGITGIPAIVMGTFLYIFAMTVQSGVVQVNNGSFGSQLYNFVLQGTIENKELIVYILCFIFVAALVVGIRKMQVDYGWYFSIFIGGIAYVIVVLVGGFFTGNRVDIAGELAVAALSILAVMIMQFFKVVIDYSRQETMEFEDEDYYYYVKAIPKSRVNEEEINITKINPSGKKFGFKKHKGE</sequence>
<dbReference type="RefSeq" id="WP_006565731.1">
    <property type="nucleotide sequence ID" value="NZ_BAABZP010000001.1"/>
</dbReference>
<dbReference type="EMBL" id="CACRSQ010000002">
    <property type="protein sequence ID" value="VYS74411.1"/>
    <property type="molecule type" value="Genomic_DNA"/>
</dbReference>
<protein>
    <submittedName>
        <fullName evidence="1">Uncharacterized protein</fullName>
    </submittedName>
</protein>
<proteinExistence type="predicted"/>
<evidence type="ECO:0000313" key="1">
    <source>
        <dbReference type="EMBL" id="VYS74411.1"/>
    </source>
</evidence>
<accession>A0A6N2R2R9</accession>
<gene>
    <name evidence="1" type="ORF">ACLFYP115_00182</name>
</gene>